<proteinExistence type="predicted"/>
<dbReference type="EMBL" id="KB468124">
    <property type="protein sequence ID" value="PCH42693.1"/>
    <property type="molecule type" value="Genomic_DNA"/>
</dbReference>
<feature type="region of interest" description="Disordered" evidence="1">
    <location>
        <begin position="1"/>
        <end position="24"/>
    </location>
</feature>
<dbReference type="Proteomes" id="UP000218811">
    <property type="component" value="Unassembled WGS sequence"/>
</dbReference>
<feature type="compositionally biased region" description="Basic and acidic residues" evidence="1">
    <location>
        <begin position="14"/>
        <end position="24"/>
    </location>
</feature>
<feature type="compositionally biased region" description="Polar residues" evidence="1">
    <location>
        <begin position="75"/>
        <end position="97"/>
    </location>
</feature>
<gene>
    <name evidence="2" type="ORF">WOLCODRAFT_25509</name>
</gene>
<evidence type="ECO:0000313" key="3">
    <source>
        <dbReference type="Proteomes" id="UP000218811"/>
    </source>
</evidence>
<dbReference type="AlphaFoldDB" id="A0A2H3JS07"/>
<organism evidence="2 3">
    <name type="scientific">Wolfiporia cocos (strain MD-104)</name>
    <name type="common">Brown rot fungus</name>
    <dbReference type="NCBI Taxonomy" id="742152"/>
    <lineage>
        <taxon>Eukaryota</taxon>
        <taxon>Fungi</taxon>
        <taxon>Dikarya</taxon>
        <taxon>Basidiomycota</taxon>
        <taxon>Agaricomycotina</taxon>
        <taxon>Agaricomycetes</taxon>
        <taxon>Polyporales</taxon>
        <taxon>Phaeolaceae</taxon>
        <taxon>Wolfiporia</taxon>
    </lineage>
</organism>
<evidence type="ECO:0000256" key="1">
    <source>
        <dbReference type="SAM" id="MobiDB-lite"/>
    </source>
</evidence>
<name>A0A2H3JS07_WOLCO</name>
<accession>A0A2H3JS07</accession>
<keyword evidence="3" id="KW-1185">Reference proteome</keyword>
<evidence type="ECO:0000313" key="2">
    <source>
        <dbReference type="EMBL" id="PCH42693.1"/>
    </source>
</evidence>
<dbReference type="OrthoDB" id="3241493at2759"/>
<reference evidence="2 3" key="1">
    <citation type="journal article" date="2012" name="Science">
        <title>The Paleozoic origin of enzymatic lignin decomposition reconstructed from 31 fungal genomes.</title>
        <authorList>
            <person name="Floudas D."/>
            <person name="Binder M."/>
            <person name="Riley R."/>
            <person name="Barry K."/>
            <person name="Blanchette R.A."/>
            <person name="Henrissat B."/>
            <person name="Martinez A.T."/>
            <person name="Otillar R."/>
            <person name="Spatafora J.W."/>
            <person name="Yadav J.S."/>
            <person name="Aerts A."/>
            <person name="Benoit I."/>
            <person name="Boyd A."/>
            <person name="Carlson A."/>
            <person name="Copeland A."/>
            <person name="Coutinho P.M."/>
            <person name="de Vries R.P."/>
            <person name="Ferreira P."/>
            <person name="Findley K."/>
            <person name="Foster B."/>
            <person name="Gaskell J."/>
            <person name="Glotzer D."/>
            <person name="Gorecki P."/>
            <person name="Heitman J."/>
            <person name="Hesse C."/>
            <person name="Hori C."/>
            <person name="Igarashi K."/>
            <person name="Jurgens J.A."/>
            <person name="Kallen N."/>
            <person name="Kersten P."/>
            <person name="Kohler A."/>
            <person name="Kuees U."/>
            <person name="Kumar T.K.A."/>
            <person name="Kuo A."/>
            <person name="LaButti K."/>
            <person name="Larrondo L.F."/>
            <person name="Lindquist E."/>
            <person name="Ling A."/>
            <person name="Lombard V."/>
            <person name="Lucas S."/>
            <person name="Lundell T."/>
            <person name="Martin R."/>
            <person name="McLaughlin D.J."/>
            <person name="Morgenstern I."/>
            <person name="Morin E."/>
            <person name="Murat C."/>
            <person name="Nagy L.G."/>
            <person name="Nolan M."/>
            <person name="Ohm R.A."/>
            <person name="Patyshakuliyeva A."/>
            <person name="Rokas A."/>
            <person name="Ruiz-Duenas F.J."/>
            <person name="Sabat G."/>
            <person name="Salamov A."/>
            <person name="Samejima M."/>
            <person name="Schmutz J."/>
            <person name="Slot J.C."/>
            <person name="St John F."/>
            <person name="Stenlid J."/>
            <person name="Sun H."/>
            <person name="Sun S."/>
            <person name="Syed K."/>
            <person name="Tsang A."/>
            <person name="Wiebenga A."/>
            <person name="Young D."/>
            <person name="Pisabarro A."/>
            <person name="Eastwood D.C."/>
            <person name="Martin F."/>
            <person name="Cullen D."/>
            <person name="Grigoriev I.V."/>
            <person name="Hibbett D.S."/>
        </authorList>
    </citation>
    <scope>NUCLEOTIDE SEQUENCE [LARGE SCALE GENOMIC DNA]</scope>
    <source>
        <strain evidence="2 3">MD-104</strain>
    </source>
</reference>
<feature type="region of interest" description="Disordered" evidence="1">
    <location>
        <begin position="67"/>
        <end position="97"/>
    </location>
</feature>
<protein>
    <submittedName>
        <fullName evidence="2">Uncharacterized protein</fullName>
    </submittedName>
</protein>
<sequence length="97" mass="10526">MSSQGDGMQVDGLGSDRKHPRTWEDVRAREGFDDLRPIKRHQFSSSIPNVMSSPALSSLRQPTVTLATTDPPRIDQSSGVLMSAQSASHLSGCNMTI</sequence>